<dbReference type="Pfam" id="PF17390">
    <property type="entry name" value="Bac_rhamnosid_C"/>
    <property type="match status" value="1"/>
</dbReference>
<evidence type="ECO:0000259" key="3">
    <source>
        <dbReference type="Pfam" id="PF17389"/>
    </source>
</evidence>
<comment type="caution">
    <text evidence="5">The sequence shown here is derived from an EMBL/GenBank/DDBJ whole genome shotgun (WGS) entry which is preliminary data.</text>
</comment>
<dbReference type="InterPro" id="IPR008928">
    <property type="entry name" value="6-hairpin_glycosidase_sf"/>
</dbReference>
<dbReference type="OrthoDB" id="9815108at2"/>
<name>A0A2S9J9I2_9SPHI</name>
<feature type="domain" description="Alpha-L-rhamnosidase C-terminal" evidence="4">
    <location>
        <begin position="708"/>
        <end position="766"/>
    </location>
</feature>
<proteinExistence type="predicted"/>
<feature type="domain" description="Bacterial alpha-L-rhamnosidase N-terminal" evidence="2">
    <location>
        <begin position="63"/>
        <end position="206"/>
    </location>
</feature>
<evidence type="ECO:0000256" key="1">
    <source>
        <dbReference type="SAM" id="SignalP"/>
    </source>
</evidence>
<protein>
    <submittedName>
        <fullName evidence="5">Alpha-rhamnosidase</fullName>
    </submittedName>
</protein>
<dbReference type="InterPro" id="IPR035396">
    <property type="entry name" value="Bac_rhamnosid6H"/>
</dbReference>
<reference evidence="5 6" key="1">
    <citation type="submission" date="2018-02" db="EMBL/GenBank/DDBJ databases">
        <title>The draft genome of Sphingobacterium sp. 5JN-11.</title>
        <authorList>
            <person name="Liu L."/>
            <person name="Li L."/>
            <person name="Liang L."/>
            <person name="Zhang X."/>
            <person name="Wang T."/>
        </authorList>
    </citation>
    <scope>NUCLEOTIDE SEQUENCE [LARGE SCALE GENOMIC DNA]</scope>
    <source>
        <strain evidence="5 6">5JN-11</strain>
    </source>
</reference>
<dbReference type="EMBL" id="PVBQ01000001">
    <property type="protein sequence ID" value="PRD49446.1"/>
    <property type="molecule type" value="Genomic_DNA"/>
</dbReference>
<evidence type="ECO:0000313" key="5">
    <source>
        <dbReference type="EMBL" id="PRD49446.1"/>
    </source>
</evidence>
<dbReference type="InterPro" id="IPR035398">
    <property type="entry name" value="Bac_rhamnosid_C"/>
</dbReference>
<accession>A0A2S9J9I2</accession>
<dbReference type="Gene3D" id="2.60.420.10">
    <property type="entry name" value="Maltose phosphorylase, domain 3"/>
    <property type="match status" value="1"/>
</dbReference>
<evidence type="ECO:0000259" key="2">
    <source>
        <dbReference type="Pfam" id="PF08531"/>
    </source>
</evidence>
<dbReference type="Gene3D" id="2.60.120.260">
    <property type="entry name" value="Galactose-binding domain-like"/>
    <property type="match status" value="1"/>
</dbReference>
<keyword evidence="6" id="KW-1185">Reference proteome</keyword>
<feature type="domain" description="Alpha-L-rhamnosidase six-hairpin glycosidase" evidence="3">
    <location>
        <begin position="380"/>
        <end position="636"/>
    </location>
</feature>
<dbReference type="Gene3D" id="1.50.10.10">
    <property type="match status" value="1"/>
</dbReference>
<dbReference type="InterPro" id="IPR008979">
    <property type="entry name" value="Galactose-bd-like_sf"/>
</dbReference>
<evidence type="ECO:0000259" key="4">
    <source>
        <dbReference type="Pfam" id="PF17390"/>
    </source>
</evidence>
<dbReference type="GO" id="GO:0005975">
    <property type="term" value="P:carbohydrate metabolic process"/>
    <property type="evidence" value="ECO:0007669"/>
    <property type="project" value="InterPro"/>
</dbReference>
<feature type="chain" id="PRO_5015455447" evidence="1">
    <location>
        <begin position="24"/>
        <end position="788"/>
    </location>
</feature>
<dbReference type="PANTHER" id="PTHR34987">
    <property type="entry name" value="C, PUTATIVE (AFU_ORTHOLOGUE AFUA_3G02880)-RELATED"/>
    <property type="match status" value="1"/>
</dbReference>
<gene>
    <name evidence="5" type="ORF">C5745_01605</name>
</gene>
<dbReference type="Pfam" id="PF08531">
    <property type="entry name" value="Bac_rhamnosid_N"/>
    <property type="match status" value="1"/>
</dbReference>
<dbReference type="SUPFAM" id="SSF48208">
    <property type="entry name" value="Six-hairpin glycosidases"/>
    <property type="match status" value="1"/>
</dbReference>
<dbReference type="SUPFAM" id="SSF49785">
    <property type="entry name" value="Galactose-binding domain-like"/>
    <property type="match status" value="1"/>
</dbReference>
<evidence type="ECO:0000313" key="6">
    <source>
        <dbReference type="Proteomes" id="UP000239711"/>
    </source>
</evidence>
<dbReference type="Proteomes" id="UP000239711">
    <property type="component" value="Unassembled WGS sequence"/>
</dbReference>
<feature type="signal peptide" evidence="1">
    <location>
        <begin position="1"/>
        <end position="23"/>
    </location>
</feature>
<dbReference type="PANTHER" id="PTHR34987:SF2">
    <property type="entry name" value="B, PUTATIVE (AFU_ORTHOLOGUE AFUA_7G05040)-RELATED"/>
    <property type="match status" value="1"/>
</dbReference>
<dbReference type="InterPro" id="IPR012341">
    <property type="entry name" value="6hp_glycosidase-like_sf"/>
</dbReference>
<dbReference type="InterPro" id="IPR013737">
    <property type="entry name" value="Bac_rhamnosid_N"/>
</dbReference>
<dbReference type="Pfam" id="PF17389">
    <property type="entry name" value="Bac_rhamnosid6H"/>
    <property type="match status" value="1"/>
</dbReference>
<keyword evidence="1" id="KW-0732">Signal</keyword>
<dbReference type="AlphaFoldDB" id="A0A2S9J9I2"/>
<sequence>MIKLLSILCLLSGFLFLPNATFAQDDLQNSRLWNAKWISEQRDEGLTYGVYHFRKSIELAGKPESFVIHVSADNRYKLYVNGQIVSMGPARGDLHFWNYETVDIAPYLVSGQNVVSALVWNEAEYRPEAQISLRTAFIVQGRSASEEILNTNGSWKCVKSHGHQPIPGFFFAASKGELVDMNQTIKGDWHAVHYDDHSWSSARELSDGKTKGTSDGWNWQLVPSPLPQMELSYERLVKLRAVSGMEAPVSFPAKKENLTIPANRTVTLLLDQTYMTNAYVTLLFSKGKGAGISLGYAETLYDRHEGNELRKSDRNEVENKIFVGRIDSLLADGTENQTFTTLNYRTYRYLQLIVSTSDEPLVINDLYGTFTGYPFKQNYVLNTGNSEIDQILDIGWRTARLNAWETYMDCPYYEQLQYIGDTRIQAMISYYNSGDDRLARYALDLMDRSRLTEGVTMSRYPTRGTQIISTFSLWYIGMLHDYWMYRPDSDFIKEKLTGQRAILEFFEKLQQPDGSIKDLPYWRFVDWVGDMGWGPMGPDGSAAIYDLQLLLAYQWASEMEAAFGLVHFATYYGEKAAHLKATIKNKYWDAEKKLFADTKEKKGFSQHANSLAILAGLIAEQELATVGNSLLQNTELTPCTIYFKYYLHQALAKAGLGDDYMNWLGIWRENIQMGLSTWAEDSRLQTVRSECHAWGASPNIEFFRIVLGIDTDAPGFARVKIEPRLGIMTDVRGEMPHPNGKISVHYKQQKNKWKISVNLPEKTTGKFIWKGQVYALEAGSNILSLGVK</sequence>
<organism evidence="5 6">
    <name type="scientific">Sphingobacterium haloxyli</name>
    <dbReference type="NCBI Taxonomy" id="2100533"/>
    <lineage>
        <taxon>Bacteria</taxon>
        <taxon>Pseudomonadati</taxon>
        <taxon>Bacteroidota</taxon>
        <taxon>Sphingobacteriia</taxon>
        <taxon>Sphingobacteriales</taxon>
        <taxon>Sphingobacteriaceae</taxon>
        <taxon>Sphingobacterium</taxon>
    </lineage>
</organism>